<evidence type="ECO:0000259" key="1">
    <source>
        <dbReference type="Pfam" id="PF06985"/>
    </source>
</evidence>
<name>A0A139I1K6_9PEZI</name>
<dbReference type="PANTHER" id="PTHR24148:SF73">
    <property type="entry name" value="HET DOMAIN PROTEIN (AFU_ORTHOLOGUE AFUA_8G01020)"/>
    <property type="match status" value="1"/>
</dbReference>
<organism evidence="2 3">
    <name type="scientific">Pseudocercospora musae</name>
    <dbReference type="NCBI Taxonomy" id="113226"/>
    <lineage>
        <taxon>Eukaryota</taxon>
        <taxon>Fungi</taxon>
        <taxon>Dikarya</taxon>
        <taxon>Ascomycota</taxon>
        <taxon>Pezizomycotina</taxon>
        <taxon>Dothideomycetes</taxon>
        <taxon>Dothideomycetidae</taxon>
        <taxon>Mycosphaerellales</taxon>
        <taxon>Mycosphaerellaceae</taxon>
        <taxon>Pseudocercospora</taxon>
    </lineage>
</organism>
<reference evidence="2 3" key="1">
    <citation type="submission" date="2015-07" db="EMBL/GenBank/DDBJ databases">
        <title>Comparative genomics of the Sigatoka disease complex on banana suggests a link between parallel evolutionary changes in Pseudocercospora fijiensis and Pseudocercospora eumusae and increased virulence on the banana host.</title>
        <authorList>
            <person name="Chang T.-C."/>
            <person name="Salvucci A."/>
            <person name="Crous P.W."/>
            <person name="Stergiopoulos I."/>
        </authorList>
    </citation>
    <scope>NUCLEOTIDE SEQUENCE [LARGE SCALE GENOMIC DNA]</scope>
    <source>
        <strain evidence="2 3">CBS 116634</strain>
    </source>
</reference>
<feature type="domain" description="Heterokaryon incompatibility" evidence="1">
    <location>
        <begin position="83"/>
        <end position="246"/>
    </location>
</feature>
<gene>
    <name evidence="2" type="ORF">AC579_6107</name>
</gene>
<protein>
    <recommendedName>
        <fullName evidence="1">Heterokaryon incompatibility domain-containing protein</fullName>
    </recommendedName>
</protein>
<evidence type="ECO:0000313" key="3">
    <source>
        <dbReference type="Proteomes" id="UP000073492"/>
    </source>
</evidence>
<comment type="caution">
    <text evidence="2">The sequence shown here is derived from an EMBL/GenBank/DDBJ whole genome shotgun (WGS) entry which is preliminary data.</text>
</comment>
<evidence type="ECO:0000313" key="2">
    <source>
        <dbReference type="EMBL" id="KXT08596.1"/>
    </source>
</evidence>
<accession>A0A139I1K6</accession>
<dbReference type="PANTHER" id="PTHR24148">
    <property type="entry name" value="ANKYRIN REPEAT DOMAIN-CONTAINING PROTEIN 39 HOMOLOG-RELATED"/>
    <property type="match status" value="1"/>
</dbReference>
<dbReference type="InterPro" id="IPR052895">
    <property type="entry name" value="HetReg/Transcr_Mod"/>
</dbReference>
<dbReference type="Proteomes" id="UP000073492">
    <property type="component" value="Unassembled WGS sequence"/>
</dbReference>
<dbReference type="InterPro" id="IPR010730">
    <property type="entry name" value="HET"/>
</dbReference>
<dbReference type="EMBL" id="LFZO01000424">
    <property type="protein sequence ID" value="KXT08596.1"/>
    <property type="molecule type" value="Genomic_DNA"/>
</dbReference>
<keyword evidence="3" id="KW-1185">Reference proteome</keyword>
<dbReference type="Pfam" id="PF06985">
    <property type="entry name" value="HET"/>
    <property type="match status" value="1"/>
</dbReference>
<dbReference type="AlphaFoldDB" id="A0A139I1K6"/>
<sequence length="764" mass="86557">MAMYRDAYWLDEHFKCAQEQADSCKAAVLYRWPSVSLPAEPFIHAPLPHAAKYIRLLRARSAHDANILAFQLTEHSVGNLPPYIAISYVWGSSSEPHTIIINDYCFTVGINAREALQQTCRHDLEWYMWMDSICINQKDLQEKSLQVGMMAEIYHAASLVYACIGPAEDGIEQLLEAQSALSEARSYAFATRGPEQYCEQPPQEAASDIATEWLMSREDEDLITMCEVFARLAHRAYWTRMWTVQEVCMGDIIQIQCGIHTFDLNFLIQFEAAFEKLLELPLPYDWRFAIEASWAHYDEGAMSNAFATSADTKRLLGEVVNKMKNLKCRYPCDHIYALNDMIHWGKGQPRLKPDYSISTFEVLVHAIEHTRLSENDLDSPFERIESLGEMVQNGVLTALDIHASQDRVRSGVLARQLQEMAAMDHPLQEETKLKREYSYAFARIDARQNGELTVAFHQVRDDHSEETTDLLRILKDVECASSPFHDSFDHRRPLSLFAGQEVAGIACSGTRAGDYLYPWTAWQAAADHVAQVYIVIRHFTSTEACEIIGQALIFAHYEPDIELPTFSEITRLAESEGSAKCPMPSGPIFELTLTAEDMVVLAAQDFLNGEEAWIGGIEPRKARHVGRKLDIEARFRRLATAVTLSSACGARMATKCTDFQAYNAMHIACAFGTSTRAPARLEQKAAWWRNRTQTGFVTMEDTLPIRSFAGPFYYDPNERHTRCPIHGPIGTQTSLTDRSTTVFSVMEPMSTSRRHVECICHILR</sequence>
<proteinExistence type="predicted"/>
<dbReference type="OrthoDB" id="3647231at2759"/>